<dbReference type="Proteomes" id="UP001501867">
    <property type="component" value="Unassembled WGS sequence"/>
</dbReference>
<accession>A0ABP3FV38</accession>
<reference evidence="2" key="1">
    <citation type="journal article" date="2019" name="Int. J. Syst. Evol. Microbiol.">
        <title>The Global Catalogue of Microorganisms (GCM) 10K type strain sequencing project: providing services to taxonomists for standard genome sequencing and annotation.</title>
        <authorList>
            <consortium name="The Broad Institute Genomics Platform"/>
            <consortium name="The Broad Institute Genome Sequencing Center for Infectious Disease"/>
            <person name="Wu L."/>
            <person name="Ma J."/>
        </authorList>
    </citation>
    <scope>NUCLEOTIDE SEQUENCE [LARGE SCALE GENOMIC DNA]</scope>
    <source>
        <strain evidence="2">JCM 4505</strain>
    </source>
</reference>
<evidence type="ECO:0000313" key="1">
    <source>
        <dbReference type="EMBL" id="GAA0325103.1"/>
    </source>
</evidence>
<sequence>MTGNEAVRHLRALAEERALGCEVDSVRLIQAGLTALLAGLDTPSVRALASLASWETEHAPVLFEQVLDELGITVCLTADPDAVRWELARSWATSIVDGSCDPGTGATMIWSQAAEPLNYPEKLQAMVGWASAWEDRDEEIGDSSAEDLDTEIIHAARELLAVLPPPPWTTADPIPGAE</sequence>
<gene>
    <name evidence="1" type="ORF">GCM10010302_75280</name>
</gene>
<protein>
    <submittedName>
        <fullName evidence="1">Uncharacterized protein</fullName>
    </submittedName>
</protein>
<organism evidence="1 2">
    <name type="scientific">Streptomyces polychromogenes</name>
    <dbReference type="NCBI Taxonomy" id="67342"/>
    <lineage>
        <taxon>Bacteria</taxon>
        <taxon>Bacillati</taxon>
        <taxon>Actinomycetota</taxon>
        <taxon>Actinomycetes</taxon>
        <taxon>Kitasatosporales</taxon>
        <taxon>Streptomycetaceae</taxon>
        <taxon>Streptomyces</taxon>
    </lineage>
</organism>
<proteinExistence type="predicted"/>
<dbReference type="RefSeq" id="WP_344170124.1">
    <property type="nucleotide sequence ID" value="NZ_BAAABV010000038.1"/>
</dbReference>
<keyword evidence="2" id="KW-1185">Reference proteome</keyword>
<name>A0ABP3FV38_9ACTN</name>
<comment type="caution">
    <text evidence="1">The sequence shown here is derived from an EMBL/GenBank/DDBJ whole genome shotgun (WGS) entry which is preliminary data.</text>
</comment>
<evidence type="ECO:0000313" key="2">
    <source>
        <dbReference type="Proteomes" id="UP001501867"/>
    </source>
</evidence>
<dbReference type="EMBL" id="BAAABV010000038">
    <property type="protein sequence ID" value="GAA0325103.1"/>
    <property type="molecule type" value="Genomic_DNA"/>
</dbReference>